<dbReference type="GO" id="GO:0016747">
    <property type="term" value="F:acyltransferase activity, transferring groups other than amino-acyl groups"/>
    <property type="evidence" value="ECO:0007669"/>
    <property type="project" value="InterPro"/>
</dbReference>
<dbReference type="Proteomes" id="UP000071641">
    <property type="component" value="Unassembled WGS sequence"/>
</dbReference>
<dbReference type="OrthoDB" id="5865996at2"/>
<dbReference type="RefSeq" id="WP_062664852.1">
    <property type="nucleotide sequence ID" value="NZ_FIZX01000002.1"/>
</dbReference>
<dbReference type="SUPFAM" id="SSF55729">
    <property type="entry name" value="Acyl-CoA N-acyltransferases (Nat)"/>
    <property type="match status" value="1"/>
</dbReference>
<evidence type="ECO:0000313" key="3">
    <source>
        <dbReference type="Proteomes" id="UP000071641"/>
    </source>
</evidence>
<evidence type="ECO:0000313" key="2">
    <source>
        <dbReference type="EMBL" id="CZF82603.1"/>
    </source>
</evidence>
<protein>
    <recommendedName>
        <fullName evidence="1">N-acetyltransferase domain-containing protein</fullName>
    </recommendedName>
</protein>
<gene>
    <name evidence="2" type="ORF">GCE9029_03330</name>
</gene>
<dbReference type="InterPro" id="IPR016181">
    <property type="entry name" value="Acyl_CoA_acyltransferase"/>
</dbReference>
<dbReference type="InterPro" id="IPR000182">
    <property type="entry name" value="GNAT_dom"/>
</dbReference>
<name>A0A128F732_9GAMM</name>
<dbReference type="AlphaFoldDB" id="A0A128F732"/>
<feature type="domain" description="N-acetyltransferase" evidence="1">
    <location>
        <begin position="9"/>
        <end position="156"/>
    </location>
</feature>
<accession>A0A128F732</accession>
<dbReference type="Pfam" id="PF13527">
    <property type="entry name" value="Acetyltransf_9"/>
    <property type="match status" value="1"/>
</dbReference>
<dbReference type="PROSITE" id="PS51186">
    <property type="entry name" value="GNAT"/>
    <property type="match status" value="1"/>
</dbReference>
<organism evidence="2 3">
    <name type="scientific">Grimontia celer</name>
    <dbReference type="NCBI Taxonomy" id="1796497"/>
    <lineage>
        <taxon>Bacteria</taxon>
        <taxon>Pseudomonadati</taxon>
        <taxon>Pseudomonadota</taxon>
        <taxon>Gammaproteobacteria</taxon>
        <taxon>Vibrionales</taxon>
        <taxon>Vibrionaceae</taxon>
        <taxon>Grimontia</taxon>
    </lineage>
</organism>
<reference evidence="3" key="1">
    <citation type="submission" date="2016-02" db="EMBL/GenBank/DDBJ databases">
        <authorList>
            <person name="Rodrigo-Torres Lidia"/>
            <person name="Arahal R.David."/>
        </authorList>
    </citation>
    <scope>NUCLEOTIDE SEQUENCE [LARGE SCALE GENOMIC DNA]</scope>
    <source>
        <strain evidence="3">CECT 9029</strain>
    </source>
</reference>
<keyword evidence="3" id="KW-1185">Reference proteome</keyword>
<dbReference type="EMBL" id="FIZX01000002">
    <property type="protein sequence ID" value="CZF82603.1"/>
    <property type="molecule type" value="Genomic_DNA"/>
</dbReference>
<dbReference type="Gene3D" id="3.40.630.30">
    <property type="match status" value="1"/>
</dbReference>
<sequence>MHIQYLPDAEITDFIDEKLRLLLSASFLNNQDSEHFACHRYYKEMPQHRYMVWEGDELAAHIAVHEKQVSIDGNDYSIAGIAEVCVNQAFRGQGLVKRLLNEVHQHRLAAGDDFALLFGEAEIYSSSGYQTTTNLLLHHPDKGWSLAGKTMVRELDKEWPSGDVKLIGLPF</sequence>
<evidence type="ECO:0000259" key="1">
    <source>
        <dbReference type="PROSITE" id="PS51186"/>
    </source>
</evidence>
<proteinExistence type="predicted"/>
<dbReference type="STRING" id="1796497.GCE9029_03330"/>
<dbReference type="CDD" id="cd04301">
    <property type="entry name" value="NAT_SF"/>
    <property type="match status" value="1"/>
</dbReference>